<dbReference type="PANTHER" id="PTHR21310">
    <property type="entry name" value="AMINOGLYCOSIDE PHOSPHOTRANSFERASE-RELATED-RELATED"/>
    <property type="match status" value="1"/>
</dbReference>
<evidence type="ECO:0008006" key="3">
    <source>
        <dbReference type="Google" id="ProtNLM"/>
    </source>
</evidence>
<dbReference type="PANTHER" id="PTHR21310:SF48">
    <property type="entry name" value="AMINOGLYCOSIDE PHOSPHOTRANSFERASE DOMAIN-CONTAINING PROTEIN"/>
    <property type="match status" value="1"/>
</dbReference>
<dbReference type="SUPFAM" id="SSF56112">
    <property type="entry name" value="Protein kinase-like (PK-like)"/>
    <property type="match status" value="1"/>
</dbReference>
<name>A0A1S9RQ18_PENBI</name>
<organism evidence="1 2">
    <name type="scientific">Penicillium brasilianum</name>
    <dbReference type="NCBI Taxonomy" id="104259"/>
    <lineage>
        <taxon>Eukaryota</taxon>
        <taxon>Fungi</taxon>
        <taxon>Dikarya</taxon>
        <taxon>Ascomycota</taxon>
        <taxon>Pezizomycotina</taxon>
        <taxon>Eurotiomycetes</taxon>
        <taxon>Eurotiomycetidae</taxon>
        <taxon>Eurotiales</taxon>
        <taxon>Aspergillaceae</taxon>
        <taxon>Penicillium</taxon>
    </lineage>
</organism>
<dbReference type="EMBL" id="LJBN01000125">
    <property type="protein sequence ID" value="OOQ87431.1"/>
    <property type="molecule type" value="Genomic_DNA"/>
</dbReference>
<dbReference type="InterPro" id="IPR011009">
    <property type="entry name" value="Kinase-like_dom_sf"/>
</dbReference>
<dbReference type="InterPro" id="IPR051678">
    <property type="entry name" value="AGP_Transferase"/>
</dbReference>
<gene>
    <name evidence="1" type="ORF">PEBR_17453</name>
</gene>
<comment type="caution">
    <text evidence="1">The sequence shown here is derived from an EMBL/GenBank/DDBJ whole genome shotgun (WGS) entry which is preliminary data.</text>
</comment>
<accession>A0A1S9RQ18</accession>
<sequence length="203" mass="23481">MLGRTQYQPREFHFSRDIATLIQRRAVIFFLTIIAPVRLSTDRAQTTMNTPFDIPFYAADLPHPLPTSAEIENAPDIFLDYGERRVVAVGQLFVVKFGLGVNLIEGENMLFVQGSTDVPVPRVYALYSDPNTRRNYIVMERIIGRTLLSAWPQFTTPEKQLIVGELRRYFDELRHLPPPKYFGSFGNRPLQMGYFGPRNQIRW</sequence>
<proteinExistence type="predicted"/>
<dbReference type="Proteomes" id="UP000190744">
    <property type="component" value="Unassembled WGS sequence"/>
</dbReference>
<evidence type="ECO:0000313" key="1">
    <source>
        <dbReference type="EMBL" id="OOQ87431.1"/>
    </source>
</evidence>
<protein>
    <recommendedName>
        <fullName evidence="3">Aminoglycoside phosphotransferase domain-containing protein</fullName>
    </recommendedName>
</protein>
<reference evidence="2" key="1">
    <citation type="submission" date="2015-09" db="EMBL/GenBank/DDBJ databases">
        <authorList>
            <person name="Fill T.P."/>
            <person name="Baretta J.F."/>
            <person name="de Almeida L.G."/>
            <person name="Rocha M."/>
            <person name="de Souza D.H."/>
            <person name="Malavazi I."/>
            <person name="Cerdeira L.T."/>
            <person name="Hong H."/>
            <person name="Samborskyy M."/>
            <person name="de Vasconcelos A.T."/>
            <person name="Leadlay P."/>
            <person name="Rodrigues-Filho E."/>
        </authorList>
    </citation>
    <scope>NUCLEOTIDE SEQUENCE [LARGE SCALE GENOMIC DNA]</scope>
    <source>
        <strain evidence="2">LaBioMMi 136</strain>
    </source>
</reference>
<dbReference type="AlphaFoldDB" id="A0A1S9RQ18"/>
<evidence type="ECO:0000313" key="2">
    <source>
        <dbReference type="Proteomes" id="UP000190744"/>
    </source>
</evidence>